<sequence length="255" mass="28962">MSWTEHVECTLCIILFLGLSTSSGCNLAGMQACGFITELGDPPYNLLFSSDLTEFKMKCDRQKNFLLCALQKEYVEGCSHKKSMSVYTLDTVHKAVCPYITAFNRSQSCFLKLKDQVVDRLIDLEVAKVEYCRKLKKARIYIRNLVLETEGCDQQDKIYLGRILDLNLIQYAHPEMNNCEMLKFPDEETTITSTTSSTTEVTTSTTTKKMQTPAEDYRYLPVVGADNSSTQPFISFTFVAALSCTLFFVDVSRFY</sequence>
<evidence type="ECO:0000256" key="1">
    <source>
        <dbReference type="SAM" id="SignalP"/>
    </source>
</evidence>
<proteinExistence type="predicted"/>
<evidence type="ECO:0000313" key="2">
    <source>
        <dbReference type="EMBL" id="CEK52108.1"/>
    </source>
</evidence>
<accession>A0A0B6Y7L6</accession>
<dbReference type="EMBL" id="HACG01005243">
    <property type="protein sequence ID" value="CEK52108.1"/>
    <property type="molecule type" value="Transcribed_RNA"/>
</dbReference>
<protein>
    <submittedName>
        <fullName evidence="2">Uncharacterized protein</fullName>
    </submittedName>
</protein>
<reference evidence="2" key="1">
    <citation type="submission" date="2014-12" db="EMBL/GenBank/DDBJ databases">
        <title>Insight into the proteome of Arion vulgaris.</title>
        <authorList>
            <person name="Aradska J."/>
            <person name="Bulat T."/>
            <person name="Smidak R."/>
            <person name="Sarate P."/>
            <person name="Gangsoo J."/>
            <person name="Sialana F."/>
            <person name="Bilban M."/>
            <person name="Lubec G."/>
        </authorList>
    </citation>
    <scope>NUCLEOTIDE SEQUENCE</scope>
    <source>
        <tissue evidence="2">Skin</tissue>
    </source>
</reference>
<name>A0A0B6Y7L6_9EUPU</name>
<gene>
    <name evidence="2" type="primary">ORF15529</name>
</gene>
<feature type="chain" id="PRO_5002126313" evidence="1">
    <location>
        <begin position="25"/>
        <end position="255"/>
    </location>
</feature>
<keyword evidence="1" id="KW-0732">Signal</keyword>
<feature type="signal peptide" evidence="1">
    <location>
        <begin position="1"/>
        <end position="24"/>
    </location>
</feature>
<dbReference type="AlphaFoldDB" id="A0A0B6Y7L6"/>
<organism evidence="2">
    <name type="scientific">Arion vulgaris</name>
    <dbReference type="NCBI Taxonomy" id="1028688"/>
    <lineage>
        <taxon>Eukaryota</taxon>
        <taxon>Metazoa</taxon>
        <taxon>Spiralia</taxon>
        <taxon>Lophotrochozoa</taxon>
        <taxon>Mollusca</taxon>
        <taxon>Gastropoda</taxon>
        <taxon>Heterobranchia</taxon>
        <taxon>Euthyneura</taxon>
        <taxon>Panpulmonata</taxon>
        <taxon>Eupulmonata</taxon>
        <taxon>Stylommatophora</taxon>
        <taxon>Helicina</taxon>
        <taxon>Arionoidea</taxon>
        <taxon>Arionidae</taxon>
        <taxon>Arion</taxon>
    </lineage>
</organism>